<protein>
    <recommendedName>
        <fullName evidence="7">SRCR domain-containing protein</fullName>
    </recommendedName>
</protein>
<dbReference type="OMA" id="LARVECK"/>
<name>A0A8C4UQ12_FALTI</name>
<feature type="domain" description="SRCR" evidence="7">
    <location>
        <begin position="154"/>
        <end position="243"/>
    </location>
</feature>
<dbReference type="PANTHER" id="PTHR19331:SF487">
    <property type="entry name" value="SOLUBLE SCAVENGER RECEPTOR CYSTEINE-RICH DOMAIN-CONTAINING PROTEIN SSC5D"/>
    <property type="match status" value="1"/>
</dbReference>
<evidence type="ECO:0000259" key="7">
    <source>
        <dbReference type="PROSITE" id="PS50287"/>
    </source>
</evidence>
<feature type="disulfide bond" evidence="5">
    <location>
        <begin position="94"/>
        <end position="104"/>
    </location>
</feature>
<dbReference type="Pfam" id="PF00530">
    <property type="entry name" value="SRCR"/>
    <property type="match status" value="3"/>
</dbReference>
<evidence type="ECO:0000313" key="9">
    <source>
        <dbReference type="Proteomes" id="UP000694562"/>
    </source>
</evidence>
<dbReference type="Ensembl" id="ENSFTIT00000015533.1">
    <property type="protein sequence ID" value="ENSFTIP00000014900.1"/>
    <property type="gene ID" value="ENSFTIG00000009903.1"/>
</dbReference>
<reference evidence="8" key="1">
    <citation type="submission" date="2025-08" db="UniProtKB">
        <authorList>
            <consortium name="Ensembl"/>
        </authorList>
    </citation>
    <scope>IDENTIFICATION</scope>
</reference>
<evidence type="ECO:0000256" key="6">
    <source>
        <dbReference type="SAM" id="MobiDB-lite"/>
    </source>
</evidence>
<reference evidence="8" key="2">
    <citation type="submission" date="2025-09" db="UniProtKB">
        <authorList>
            <consortium name="Ensembl"/>
        </authorList>
    </citation>
    <scope>IDENTIFICATION</scope>
</reference>
<dbReference type="FunFam" id="3.10.250.10:FF:000004">
    <property type="entry name" value="Scavenger receptor cysteine-rich type 1 protein M130"/>
    <property type="match status" value="2"/>
</dbReference>
<dbReference type="SUPFAM" id="SSF56487">
    <property type="entry name" value="SRCR-like"/>
    <property type="match status" value="3"/>
</dbReference>
<keyword evidence="2" id="KW-0677">Repeat</keyword>
<feature type="disulfide bond" evidence="5">
    <location>
        <begin position="335"/>
        <end position="345"/>
    </location>
</feature>
<organism evidence="8 9">
    <name type="scientific">Falco tinnunculus</name>
    <name type="common">Common kestrel</name>
    <dbReference type="NCBI Taxonomy" id="100819"/>
    <lineage>
        <taxon>Eukaryota</taxon>
        <taxon>Metazoa</taxon>
        <taxon>Chordata</taxon>
        <taxon>Craniata</taxon>
        <taxon>Vertebrata</taxon>
        <taxon>Euteleostomi</taxon>
        <taxon>Archelosauria</taxon>
        <taxon>Archosauria</taxon>
        <taxon>Dinosauria</taxon>
        <taxon>Saurischia</taxon>
        <taxon>Theropoda</taxon>
        <taxon>Coelurosauria</taxon>
        <taxon>Aves</taxon>
        <taxon>Neognathae</taxon>
        <taxon>Neoaves</taxon>
        <taxon>Telluraves</taxon>
        <taxon>Australaves</taxon>
        <taxon>Falconiformes</taxon>
        <taxon>Falconidae</taxon>
        <taxon>Falco</taxon>
    </lineage>
</organism>
<keyword evidence="4" id="KW-0325">Glycoprotein</keyword>
<feature type="disulfide bond" evidence="5">
    <location>
        <begin position="223"/>
        <end position="233"/>
    </location>
</feature>
<keyword evidence="1" id="KW-0732">Signal</keyword>
<dbReference type="PROSITE" id="PS00420">
    <property type="entry name" value="SRCR_1"/>
    <property type="match status" value="1"/>
</dbReference>
<evidence type="ECO:0000256" key="4">
    <source>
        <dbReference type="ARBA" id="ARBA00023180"/>
    </source>
</evidence>
<dbReference type="OrthoDB" id="536948at2759"/>
<dbReference type="SMART" id="SM00202">
    <property type="entry name" value="SR"/>
    <property type="match status" value="3"/>
</dbReference>
<dbReference type="FunFam" id="3.10.250.10:FF:000009">
    <property type="entry name" value="WC1"/>
    <property type="match status" value="1"/>
</dbReference>
<dbReference type="PANTHER" id="PTHR19331">
    <property type="entry name" value="SCAVENGER RECEPTOR DOMAIN-CONTAINING"/>
    <property type="match status" value="1"/>
</dbReference>
<evidence type="ECO:0000313" key="8">
    <source>
        <dbReference type="Ensembl" id="ENSFTIP00000014900.1"/>
    </source>
</evidence>
<evidence type="ECO:0000256" key="3">
    <source>
        <dbReference type="ARBA" id="ARBA00023157"/>
    </source>
</evidence>
<feature type="domain" description="SRCR" evidence="7">
    <location>
        <begin position="266"/>
        <end position="396"/>
    </location>
</feature>
<keyword evidence="3 5" id="KW-1015">Disulfide bond</keyword>
<dbReference type="InterPro" id="IPR001190">
    <property type="entry name" value="SRCR"/>
</dbReference>
<dbReference type="GO" id="GO:0016020">
    <property type="term" value="C:membrane"/>
    <property type="evidence" value="ECO:0007669"/>
    <property type="project" value="InterPro"/>
</dbReference>
<comment type="caution">
    <text evidence="5">Lacks conserved residue(s) required for the propagation of feature annotation.</text>
</comment>
<feature type="region of interest" description="Disordered" evidence="6">
    <location>
        <begin position="406"/>
        <end position="426"/>
    </location>
</feature>
<dbReference type="Gene3D" id="3.10.250.10">
    <property type="entry name" value="SRCR-like domain"/>
    <property type="match status" value="3"/>
</dbReference>
<dbReference type="AlphaFoldDB" id="A0A8C4UQ12"/>
<sequence>GTPLRLWAQHPPCCRHRGPAAGGRRLVGGEDPCSGRVEVKLQGRWGTVADESWTMEDAEVVCRQLGCGSAINSYDASSRFGRGYGPINLAIVSCRGDEATLWDCEIRGWGPYTGVHNFDTAVVCQGRSWVVVGDVPSLVHPPPLTPTDVLVGFARLIGGDGACDGRLEVWQHRAWASVCEDHVDMKAAQVLCQELGCGAALAVHGTGWFESEAGLRWDQGFKCTGSEPLLSRCSRHAGDAGGCCQGVPAPSPPALNALSATAYTGFRLVGNSSSCTGRVEVELGGTWGSLCATGWDLPDTHVLCHHLGCGPAATVLPGGSFGSGDGPLQRHALVCSGSERHPGKCPTAVYAMAGSNTAELQGLWCAGTEENVAQCNVSGTAATPTSGPEEVAIVCSGECAGKGRGCQHPERLPQPGPLRASQAASG</sequence>
<keyword evidence="9" id="KW-1185">Reference proteome</keyword>
<dbReference type="PRINTS" id="PR00258">
    <property type="entry name" value="SPERACTRCPTR"/>
</dbReference>
<dbReference type="PROSITE" id="PS50287">
    <property type="entry name" value="SRCR_2"/>
    <property type="match status" value="3"/>
</dbReference>
<accession>A0A8C4UQ12</accession>
<dbReference type="Proteomes" id="UP000694562">
    <property type="component" value="Unplaced"/>
</dbReference>
<feature type="disulfide bond" evidence="5">
    <location>
        <begin position="179"/>
        <end position="243"/>
    </location>
</feature>
<evidence type="ECO:0000256" key="5">
    <source>
        <dbReference type="PROSITE-ProRule" id="PRU00196"/>
    </source>
</evidence>
<evidence type="ECO:0000256" key="1">
    <source>
        <dbReference type="ARBA" id="ARBA00022729"/>
    </source>
</evidence>
<proteinExistence type="predicted"/>
<dbReference type="InterPro" id="IPR036772">
    <property type="entry name" value="SRCR-like_dom_sf"/>
</dbReference>
<feature type="domain" description="SRCR" evidence="7">
    <location>
        <begin position="24"/>
        <end position="125"/>
    </location>
</feature>
<evidence type="ECO:0000256" key="2">
    <source>
        <dbReference type="ARBA" id="ARBA00022737"/>
    </source>
</evidence>